<protein>
    <submittedName>
        <fullName evidence="3">PQQ-like beta-propeller repeat protein</fullName>
    </submittedName>
</protein>
<evidence type="ECO:0000256" key="1">
    <source>
        <dbReference type="SAM" id="MobiDB-lite"/>
    </source>
</evidence>
<gene>
    <name evidence="3" type="ORF">K7472_23040</name>
</gene>
<evidence type="ECO:0000259" key="2">
    <source>
        <dbReference type="Pfam" id="PF13360"/>
    </source>
</evidence>
<organism evidence="3 4">
    <name type="scientific">Streptantibioticus parmotrematis</name>
    <dbReference type="NCBI Taxonomy" id="2873249"/>
    <lineage>
        <taxon>Bacteria</taxon>
        <taxon>Bacillati</taxon>
        <taxon>Actinomycetota</taxon>
        <taxon>Actinomycetes</taxon>
        <taxon>Kitasatosporales</taxon>
        <taxon>Streptomycetaceae</taxon>
        <taxon>Streptantibioticus</taxon>
    </lineage>
</organism>
<evidence type="ECO:0000313" key="4">
    <source>
        <dbReference type="Proteomes" id="UP001198565"/>
    </source>
</evidence>
<feature type="domain" description="Pyrrolo-quinoline quinone repeat" evidence="2">
    <location>
        <begin position="45"/>
        <end position="194"/>
    </location>
</feature>
<name>A0ABS7QWW3_9ACTN</name>
<keyword evidence="4" id="KW-1185">Reference proteome</keyword>
<reference evidence="3 4" key="1">
    <citation type="submission" date="2021-08" db="EMBL/GenBank/DDBJ databases">
        <title>Streptomyces sp. PTM05 isolated from lichen.</title>
        <authorList>
            <person name="Somphong A."/>
            <person name="Phongsopitanun W."/>
            <person name="Tanasupawat S."/>
        </authorList>
    </citation>
    <scope>NUCLEOTIDE SEQUENCE [LARGE SCALE GENOMIC DNA]</scope>
    <source>
        <strain evidence="3 4">Ptm05</strain>
    </source>
</reference>
<dbReference type="EMBL" id="JAINVZ010000018">
    <property type="protein sequence ID" value="MBY8887693.1"/>
    <property type="molecule type" value="Genomic_DNA"/>
</dbReference>
<comment type="caution">
    <text evidence="3">The sequence shown here is derived from an EMBL/GenBank/DDBJ whole genome shotgun (WGS) entry which is preliminary data.</text>
</comment>
<dbReference type="InterPro" id="IPR015943">
    <property type="entry name" value="WD40/YVTN_repeat-like_dom_sf"/>
</dbReference>
<proteinExistence type="predicted"/>
<feature type="region of interest" description="Disordered" evidence="1">
    <location>
        <begin position="22"/>
        <end position="45"/>
    </location>
</feature>
<dbReference type="InterPro" id="IPR002372">
    <property type="entry name" value="PQQ_rpt_dom"/>
</dbReference>
<feature type="domain" description="Pyrrolo-quinoline quinone repeat" evidence="2">
    <location>
        <begin position="226"/>
        <end position="405"/>
    </location>
</feature>
<dbReference type="Gene3D" id="2.130.10.10">
    <property type="entry name" value="YVTN repeat-like/Quinoprotein amine dehydrogenase"/>
    <property type="match status" value="1"/>
</dbReference>
<accession>A0ABS7QWW3</accession>
<dbReference type="InterPro" id="IPR011047">
    <property type="entry name" value="Quinoprotein_ADH-like_sf"/>
</dbReference>
<sequence>MIAAIVAGVLVIGGGAYALTSGGGSKPHPNVSASGGTQDDKPHNSEGKVAWTVAAPKVSKAQLVAPTAGQWFDGGDVIKQSTTAVTAYDLASGQQRWSVPSPEGDTCADATDLVSHRIAVQYGTDCENVMVIDTSAGKMTWHKPLTSSSGSSGESGKYEFMYTDMAISGDTLAVTWDSNTVSFQVSTAKPLWHSNAGDNCSDAGFAGGARMVEVYKCGLDSDPPYHVSLINPATGKPTWTWDAPAGTSVTNVISVNPVVVGISAGNDLITDVWDVDGGRLQGKISLGKGGDGQSKYAIQCPSNNMTPCRNVAVDGNTLYMATGIQSGGSATDGETNQVAAFDLTTGNPKWLSKNPGTPLDVVGIQGHAVVAYQEVAYEHGGAIVTLAPSTGAISPYLKFSDDTREQEYDAYMPGINDLDEGWYDNTFVLSLTEVTDNGDYKYLMAGLH</sequence>
<dbReference type="Proteomes" id="UP001198565">
    <property type="component" value="Unassembled WGS sequence"/>
</dbReference>
<dbReference type="SUPFAM" id="SSF50998">
    <property type="entry name" value="Quinoprotein alcohol dehydrogenase-like"/>
    <property type="match status" value="1"/>
</dbReference>
<dbReference type="Pfam" id="PF13360">
    <property type="entry name" value="PQQ_2"/>
    <property type="match status" value="2"/>
</dbReference>
<evidence type="ECO:0000313" key="3">
    <source>
        <dbReference type="EMBL" id="MBY8887693.1"/>
    </source>
</evidence>